<keyword evidence="2" id="KW-0479">Metal-binding</keyword>
<dbReference type="Gene3D" id="1.10.630.10">
    <property type="entry name" value="Cytochrome P450"/>
    <property type="match status" value="1"/>
</dbReference>
<evidence type="ECO:0000256" key="1">
    <source>
        <dbReference type="ARBA" id="ARBA00010617"/>
    </source>
</evidence>
<dbReference type="PANTHER" id="PTHR46696">
    <property type="entry name" value="P450, PUTATIVE (EUROFUNG)-RELATED"/>
    <property type="match status" value="1"/>
</dbReference>
<keyword evidence="2" id="KW-0408">Iron</keyword>
<dbReference type="CDD" id="cd11037">
    <property type="entry name" value="CYP199A2-like"/>
    <property type="match status" value="1"/>
</dbReference>
<dbReference type="PANTHER" id="PTHR46696:SF1">
    <property type="entry name" value="CYTOCHROME P450 YJIB-RELATED"/>
    <property type="match status" value="1"/>
</dbReference>
<evidence type="ECO:0000256" key="2">
    <source>
        <dbReference type="RuleBase" id="RU000461"/>
    </source>
</evidence>
<dbReference type="InterPro" id="IPR017972">
    <property type="entry name" value="Cyt_P450_CS"/>
</dbReference>
<comment type="caution">
    <text evidence="3">The sequence shown here is derived from an EMBL/GenBank/DDBJ whole genome shotgun (WGS) entry which is preliminary data.</text>
</comment>
<keyword evidence="2" id="KW-0560">Oxidoreductase</keyword>
<dbReference type="GO" id="GO:0004497">
    <property type="term" value="F:monooxygenase activity"/>
    <property type="evidence" value="ECO:0007669"/>
    <property type="project" value="UniProtKB-KW"/>
</dbReference>
<dbReference type="InterPro" id="IPR036396">
    <property type="entry name" value="Cyt_P450_sf"/>
</dbReference>
<dbReference type="RefSeq" id="WP_188069973.1">
    <property type="nucleotide sequence ID" value="NZ_BSPS01000032.1"/>
</dbReference>
<gene>
    <name evidence="3" type="ORF">GGR43_000083</name>
</gene>
<dbReference type="Pfam" id="PF00067">
    <property type="entry name" value="p450"/>
    <property type="match status" value="1"/>
</dbReference>
<dbReference type="SUPFAM" id="SSF48264">
    <property type="entry name" value="Cytochrome P450"/>
    <property type="match status" value="1"/>
</dbReference>
<keyword evidence="2" id="KW-0503">Monooxygenase</keyword>
<evidence type="ECO:0008006" key="5">
    <source>
        <dbReference type="Google" id="ProtNLM"/>
    </source>
</evidence>
<proteinExistence type="inferred from homology"/>
<evidence type="ECO:0000313" key="3">
    <source>
        <dbReference type="EMBL" id="MBB3924389.1"/>
    </source>
</evidence>
<dbReference type="InterPro" id="IPR002397">
    <property type="entry name" value="Cyt_P450_B"/>
</dbReference>
<reference evidence="3 4" key="1">
    <citation type="submission" date="2020-08" db="EMBL/GenBank/DDBJ databases">
        <title>Genomic Encyclopedia of Type Strains, Phase IV (KMG-IV): sequencing the most valuable type-strain genomes for metagenomic binning, comparative biology and taxonomic classification.</title>
        <authorList>
            <person name="Goeker M."/>
        </authorList>
    </citation>
    <scope>NUCLEOTIDE SEQUENCE [LARGE SCALE GENOMIC DNA]</scope>
    <source>
        <strain evidence="3 4">DSM 26189</strain>
    </source>
</reference>
<sequence length="404" mass="45103">MTETAAGRLGERAVEMDFDPFDEAFLEDPYPLHGALRDAGPVLHIRRYGIHACARYAEVMEVLRDHATYCSARGVGLQDFKTDPPWRPASLLLEADPPEHTRARTLMNRIVSLPALKKVRDRWQAQAEELADRLVARRRFDAVTDLAEVFPLSVFPDAIGIMEEGREHMLPYAAAVFNAYGPRNRVFLSSEAKLPAANAWVAEACKRKNLQPGSWGMGIFDAVDAGEISEEEGERLVRSFLSAGVDTTINSIGNMMLAFATYPDQWAVLRQEGSLVRKAFEEALRWDSTAQIFCRTTTREVDLAGVRLPEGAKVLLFLAAANRDPRKWDNPDAFDIRRHTSGHVAFGYGIHQCLGQMVARQEVELLLAALRERIASIRMTGPLVRRLNNSLHAMASLPVEIEPA</sequence>
<dbReference type="PRINTS" id="PR00359">
    <property type="entry name" value="BP450"/>
</dbReference>
<keyword evidence="4" id="KW-1185">Reference proteome</keyword>
<name>A0A7W6FNU6_9SPHN</name>
<protein>
    <recommendedName>
        <fullName evidence="5">Cytochrome P450</fullName>
    </recommendedName>
</protein>
<dbReference type="Proteomes" id="UP000571950">
    <property type="component" value="Unassembled WGS sequence"/>
</dbReference>
<dbReference type="PROSITE" id="PS00086">
    <property type="entry name" value="CYTOCHROME_P450"/>
    <property type="match status" value="1"/>
</dbReference>
<dbReference type="EMBL" id="JACIDT010000001">
    <property type="protein sequence ID" value="MBB3924389.1"/>
    <property type="molecule type" value="Genomic_DNA"/>
</dbReference>
<keyword evidence="2" id="KW-0349">Heme</keyword>
<comment type="similarity">
    <text evidence="1 2">Belongs to the cytochrome P450 family.</text>
</comment>
<dbReference type="GO" id="GO:0020037">
    <property type="term" value="F:heme binding"/>
    <property type="evidence" value="ECO:0007669"/>
    <property type="project" value="InterPro"/>
</dbReference>
<organism evidence="3 4">
    <name type="scientific">Sphingobium jiangsuense</name>
    <dbReference type="NCBI Taxonomy" id="870476"/>
    <lineage>
        <taxon>Bacteria</taxon>
        <taxon>Pseudomonadati</taxon>
        <taxon>Pseudomonadota</taxon>
        <taxon>Alphaproteobacteria</taxon>
        <taxon>Sphingomonadales</taxon>
        <taxon>Sphingomonadaceae</taxon>
        <taxon>Sphingobium</taxon>
    </lineage>
</organism>
<dbReference type="GO" id="GO:0005506">
    <property type="term" value="F:iron ion binding"/>
    <property type="evidence" value="ECO:0007669"/>
    <property type="project" value="InterPro"/>
</dbReference>
<dbReference type="GO" id="GO:0016705">
    <property type="term" value="F:oxidoreductase activity, acting on paired donors, with incorporation or reduction of molecular oxygen"/>
    <property type="evidence" value="ECO:0007669"/>
    <property type="project" value="InterPro"/>
</dbReference>
<dbReference type="InterPro" id="IPR001128">
    <property type="entry name" value="Cyt_P450"/>
</dbReference>
<dbReference type="AlphaFoldDB" id="A0A7W6FNU6"/>
<accession>A0A7W6FNU6</accession>
<evidence type="ECO:0000313" key="4">
    <source>
        <dbReference type="Proteomes" id="UP000571950"/>
    </source>
</evidence>